<feature type="transmembrane region" description="Helical" evidence="1">
    <location>
        <begin position="6"/>
        <end position="23"/>
    </location>
</feature>
<dbReference type="CDD" id="cd02947">
    <property type="entry name" value="TRX_family"/>
    <property type="match status" value="1"/>
</dbReference>
<feature type="domain" description="Thioredoxin" evidence="2">
    <location>
        <begin position="16"/>
        <end position="127"/>
    </location>
</feature>
<evidence type="ECO:0000256" key="1">
    <source>
        <dbReference type="SAM" id="Phobius"/>
    </source>
</evidence>
<evidence type="ECO:0000259" key="2">
    <source>
        <dbReference type="PROSITE" id="PS51352"/>
    </source>
</evidence>
<dbReference type="PANTHER" id="PTHR45663:SF11">
    <property type="entry name" value="GEO12009P1"/>
    <property type="match status" value="1"/>
</dbReference>
<dbReference type="SUPFAM" id="SSF52833">
    <property type="entry name" value="Thioredoxin-like"/>
    <property type="match status" value="1"/>
</dbReference>
<name>A0A1H7ZX36_9BACT</name>
<dbReference type="InterPro" id="IPR036249">
    <property type="entry name" value="Thioredoxin-like_sf"/>
</dbReference>
<dbReference type="GO" id="GO:0045454">
    <property type="term" value="P:cell redox homeostasis"/>
    <property type="evidence" value="ECO:0007669"/>
    <property type="project" value="TreeGrafter"/>
</dbReference>
<dbReference type="Proteomes" id="UP000198744">
    <property type="component" value="Unassembled WGS sequence"/>
</dbReference>
<keyword evidence="1" id="KW-0812">Transmembrane</keyword>
<dbReference type="PROSITE" id="PS51352">
    <property type="entry name" value="THIOREDOXIN_2"/>
    <property type="match status" value="1"/>
</dbReference>
<protein>
    <submittedName>
        <fullName evidence="3">Thioredoxin 1</fullName>
    </submittedName>
</protein>
<dbReference type="InterPro" id="IPR013766">
    <property type="entry name" value="Thioredoxin_domain"/>
</dbReference>
<evidence type="ECO:0000313" key="4">
    <source>
        <dbReference type="Proteomes" id="UP000198744"/>
    </source>
</evidence>
<evidence type="ECO:0000313" key="3">
    <source>
        <dbReference type="EMBL" id="SEM63025.1"/>
    </source>
</evidence>
<proteinExistence type="predicted"/>
<organism evidence="3 4">
    <name type="scientific">Syntrophus gentianae</name>
    <dbReference type="NCBI Taxonomy" id="43775"/>
    <lineage>
        <taxon>Bacteria</taxon>
        <taxon>Pseudomonadati</taxon>
        <taxon>Thermodesulfobacteriota</taxon>
        <taxon>Syntrophia</taxon>
        <taxon>Syntrophales</taxon>
        <taxon>Syntrophaceae</taxon>
        <taxon>Syntrophus</taxon>
    </lineage>
</organism>
<reference evidence="3 4" key="1">
    <citation type="submission" date="2016-10" db="EMBL/GenBank/DDBJ databases">
        <authorList>
            <person name="de Groot N.N."/>
        </authorList>
    </citation>
    <scope>NUCLEOTIDE SEQUENCE [LARGE SCALE GENOMIC DNA]</scope>
    <source>
        <strain evidence="3 4">DSM 8423</strain>
    </source>
</reference>
<dbReference type="GO" id="GO:0015035">
    <property type="term" value="F:protein-disulfide reductase activity"/>
    <property type="evidence" value="ECO:0007669"/>
    <property type="project" value="TreeGrafter"/>
</dbReference>
<dbReference type="Pfam" id="PF00085">
    <property type="entry name" value="Thioredoxin"/>
    <property type="match status" value="1"/>
</dbReference>
<dbReference type="PANTHER" id="PTHR45663">
    <property type="entry name" value="GEO12009P1"/>
    <property type="match status" value="1"/>
</dbReference>
<dbReference type="AlphaFoldDB" id="A0A1H7ZX36"/>
<dbReference type="EMBL" id="FOBS01000028">
    <property type="protein sequence ID" value="SEM63025.1"/>
    <property type="molecule type" value="Genomic_DNA"/>
</dbReference>
<keyword evidence="1" id="KW-1133">Transmembrane helix</keyword>
<dbReference type="STRING" id="43775.SAMN04489760_12815"/>
<accession>A0A1H7ZX36</accession>
<keyword evidence="1" id="KW-0472">Membrane</keyword>
<sequence length="128" mass="14202">MITKKTGVLLLIIAAFMLALYLPELRKDKTVKNVPVKGMVTLVDLGATSCIPCKMMAPILERAEKKYAGKAAIVFLDVGDHPKAARDFHIRAIPTQIFFDRNGEQVYRHEGFMGESEIAAKLEELGVK</sequence>
<dbReference type="Gene3D" id="3.40.30.10">
    <property type="entry name" value="Glutaredoxin"/>
    <property type="match status" value="1"/>
</dbReference>
<dbReference type="RefSeq" id="WP_217638996.1">
    <property type="nucleotide sequence ID" value="NZ_FOBS01000028.1"/>
</dbReference>
<gene>
    <name evidence="3" type="ORF">SAMN04489760_12815</name>
</gene>
<keyword evidence="4" id="KW-1185">Reference proteome</keyword>
<dbReference type="GO" id="GO:0005829">
    <property type="term" value="C:cytosol"/>
    <property type="evidence" value="ECO:0007669"/>
    <property type="project" value="TreeGrafter"/>
</dbReference>